<dbReference type="AlphaFoldDB" id="A0A392RBY6"/>
<evidence type="ECO:0000313" key="1">
    <source>
        <dbReference type="EMBL" id="MCI33300.1"/>
    </source>
</evidence>
<name>A0A392RBY6_9FABA</name>
<dbReference type="EMBL" id="LXQA010203280">
    <property type="protein sequence ID" value="MCI33300.1"/>
    <property type="molecule type" value="Genomic_DNA"/>
</dbReference>
<feature type="non-terminal residue" evidence="1">
    <location>
        <position position="1"/>
    </location>
</feature>
<protein>
    <submittedName>
        <fullName evidence="1">Uncharacterized protein</fullName>
    </submittedName>
</protein>
<evidence type="ECO:0000313" key="2">
    <source>
        <dbReference type="Proteomes" id="UP000265520"/>
    </source>
</evidence>
<dbReference type="Proteomes" id="UP000265520">
    <property type="component" value="Unassembled WGS sequence"/>
</dbReference>
<sequence>RACRQMAPGAVLEVARGRPARWWRGSRHPSPDVARDGQTFCRFVAGCRQTRLTLKLV</sequence>
<comment type="caution">
    <text evidence="1">The sequence shown here is derived from an EMBL/GenBank/DDBJ whole genome shotgun (WGS) entry which is preliminary data.</text>
</comment>
<organism evidence="1 2">
    <name type="scientific">Trifolium medium</name>
    <dbReference type="NCBI Taxonomy" id="97028"/>
    <lineage>
        <taxon>Eukaryota</taxon>
        <taxon>Viridiplantae</taxon>
        <taxon>Streptophyta</taxon>
        <taxon>Embryophyta</taxon>
        <taxon>Tracheophyta</taxon>
        <taxon>Spermatophyta</taxon>
        <taxon>Magnoliopsida</taxon>
        <taxon>eudicotyledons</taxon>
        <taxon>Gunneridae</taxon>
        <taxon>Pentapetalae</taxon>
        <taxon>rosids</taxon>
        <taxon>fabids</taxon>
        <taxon>Fabales</taxon>
        <taxon>Fabaceae</taxon>
        <taxon>Papilionoideae</taxon>
        <taxon>50 kb inversion clade</taxon>
        <taxon>NPAAA clade</taxon>
        <taxon>Hologalegina</taxon>
        <taxon>IRL clade</taxon>
        <taxon>Trifolieae</taxon>
        <taxon>Trifolium</taxon>
    </lineage>
</organism>
<keyword evidence="2" id="KW-1185">Reference proteome</keyword>
<reference evidence="1 2" key="1">
    <citation type="journal article" date="2018" name="Front. Plant Sci.">
        <title>Red Clover (Trifolium pratense) and Zigzag Clover (T. medium) - A Picture of Genomic Similarities and Differences.</title>
        <authorList>
            <person name="Dluhosova J."/>
            <person name="Istvanek J."/>
            <person name="Nedelnik J."/>
            <person name="Repkova J."/>
        </authorList>
    </citation>
    <scope>NUCLEOTIDE SEQUENCE [LARGE SCALE GENOMIC DNA]</scope>
    <source>
        <strain evidence="2">cv. 10/8</strain>
        <tissue evidence="1">Leaf</tissue>
    </source>
</reference>
<proteinExistence type="predicted"/>
<accession>A0A392RBY6</accession>